<proteinExistence type="predicted"/>
<dbReference type="AlphaFoldDB" id="A0A2P2K4B2"/>
<evidence type="ECO:0000256" key="1">
    <source>
        <dbReference type="SAM" id="MobiDB-lite"/>
    </source>
</evidence>
<protein>
    <submittedName>
        <fullName evidence="2">Uncharacterized protein</fullName>
    </submittedName>
</protein>
<sequence length="62" mass="7180">MQSQNEADTFPYVLEITYQRRRPNGGQVDEERKVFRDSEEKARKSSTGTVCPVECRKFGVPK</sequence>
<dbReference type="EMBL" id="GGEC01020084">
    <property type="protein sequence ID" value="MBX00568.1"/>
    <property type="molecule type" value="Transcribed_RNA"/>
</dbReference>
<feature type="region of interest" description="Disordered" evidence="1">
    <location>
        <begin position="21"/>
        <end position="43"/>
    </location>
</feature>
<accession>A0A2P2K4B2</accession>
<feature type="compositionally biased region" description="Basic and acidic residues" evidence="1">
    <location>
        <begin position="29"/>
        <end position="43"/>
    </location>
</feature>
<evidence type="ECO:0000313" key="2">
    <source>
        <dbReference type="EMBL" id="MBX00568.1"/>
    </source>
</evidence>
<reference evidence="2" key="1">
    <citation type="submission" date="2018-02" db="EMBL/GenBank/DDBJ databases">
        <title>Rhizophora mucronata_Transcriptome.</title>
        <authorList>
            <person name="Meera S.P."/>
            <person name="Sreeshan A."/>
            <person name="Augustine A."/>
        </authorList>
    </citation>
    <scope>NUCLEOTIDE SEQUENCE</scope>
    <source>
        <tissue evidence="2">Leaf</tissue>
    </source>
</reference>
<name>A0A2P2K4B2_RHIMU</name>
<organism evidence="2">
    <name type="scientific">Rhizophora mucronata</name>
    <name type="common">Asiatic mangrove</name>
    <dbReference type="NCBI Taxonomy" id="61149"/>
    <lineage>
        <taxon>Eukaryota</taxon>
        <taxon>Viridiplantae</taxon>
        <taxon>Streptophyta</taxon>
        <taxon>Embryophyta</taxon>
        <taxon>Tracheophyta</taxon>
        <taxon>Spermatophyta</taxon>
        <taxon>Magnoliopsida</taxon>
        <taxon>eudicotyledons</taxon>
        <taxon>Gunneridae</taxon>
        <taxon>Pentapetalae</taxon>
        <taxon>rosids</taxon>
        <taxon>fabids</taxon>
        <taxon>Malpighiales</taxon>
        <taxon>Rhizophoraceae</taxon>
        <taxon>Rhizophora</taxon>
    </lineage>
</organism>